<protein>
    <submittedName>
        <fullName evidence="2">Uncharacterized protein</fullName>
    </submittedName>
</protein>
<feature type="transmembrane region" description="Helical" evidence="1">
    <location>
        <begin position="40"/>
        <end position="62"/>
    </location>
</feature>
<name>A0A6P1EFR0_LENHI</name>
<keyword evidence="1" id="KW-0472">Membrane</keyword>
<proteinExistence type="predicted"/>
<dbReference type="GeneID" id="69059044"/>
<accession>A0A6P1EFR0</accession>
<reference evidence="2 3" key="1">
    <citation type="submission" date="2019-12" db="EMBL/GenBank/DDBJ databases">
        <title>Lactobacillus hilgardii FLUB.</title>
        <authorList>
            <person name="Gustaw K."/>
        </authorList>
    </citation>
    <scope>NUCLEOTIDE SEQUENCE [LARGE SCALE GENOMIC DNA]</scope>
    <source>
        <strain evidence="2 3">FLUB</strain>
    </source>
</reference>
<gene>
    <name evidence="2" type="ORF">GQR93_11735</name>
</gene>
<dbReference type="RefSeq" id="WP_004466550.1">
    <property type="nucleotide sequence ID" value="NZ_CABKOL010000104.1"/>
</dbReference>
<dbReference type="AlphaFoldDB" id="A0A6P1EFR0"/>
<feature type="transmembrane region" description="Helical" evidence="1">
    <location>
        <begin position="74"/>
        <end position="99"/>
    </location>
</feature>
<dbReference type="Proteomes" id="UP000465035">
    <property type="component" value="Chromosome"/>
</dbReference>
<evidence type="ECO:0000313" key="3">
    <source>
        <dbReference type="Proteomes" id="UP000465035"/>
    </source>
</evidence>
<dbReference type="EMBL" id="CP047121">
    <property type="protein sequence ID" value="QHB52814.1"/>
    <property type="molecule type" value="Genomic_DNA"/>
</dbReference>
<keyword evidence="1" id="KW-1133">Transmembrane helix</keyword>
<feature type="transmembrane region" description="Helical" evidence="1">
    <location>
        <begin position="12"/>
        <end position="34"/>
    </location>
</feature>
<keyword evidence="1" id="KW-0812">Transmembrane</keyword>
<evidence type="ECO:0000256" key="1">
    <source>
        <dbReference type="SAM" id="Phobius"/>
    </source>
</evidence>
<evidence type="ECO:0000313" key="2">
    <source>
        <dbReference type="EMBL" id="QHB52814.1"/>
    </source>
</evidence>
<sequence length="113" mass="13019">MQNKKHLTGPQIVGWIIWWFVTILILLVLVAIMVFNPHSWITNTVAVIFGTLYVIQQIIMIFCLKRLHRNDNYAWPIVAIVVGVLGSILYIIPGIWALMINNSAQNRHRNTIN</sequence>
<organism evidence="2 3">
    <name type="scientific">Lentilactobacillus hilgardii</name>
    <name type="common">Lactobacillus hilgardii</name>
    <dbReference type="NCBI Taxonomy" id="1588"/>
    <lineage>
        <taxon>Bacteria</taxon>
        <taxon>Bacillati</taxon>
        <taxon>Bacillota</taxon>
        <taxon>Bacilli</taxon>
        <taxon>Lactobacillales</taxon>
        <taxon>Lactobacillaceae</taxon>
        <taxon>Lentilactobacillus</taxon>
    </lineage>
</organism>